<sequence length="78" mass="8374">MAAEDEHAVEVHLDALLAARGLTLTELANRVGITIANLSILKNGHAKAIRFSTLTRLCEVLDCQPGDLLTVRRDSHGG</sequence>
<dbReference type="SUPFAM" id="SSF47413">
    <property type="entry name" value="lambda repressor-like DNA-binding domains"/>
    <property type="match status" value="1"/>
</dbReference>
<dbReference type="RefSeq" id="WP_027947396.1">
    <property type="nucleotide sequence ID" value="NZ_BSTI01000005.1"/>
</dbReference>
<dbReference type="GO" id="GO:0003677">
    <property type="term" value="F:DNA binding"/>
    <property type="evidence" value="ECO:0007669"/>
    <property type="project" value="InterPro"/>
</dbReference>
<dbReference type="PANTHER" id="PTHR37301:SF1">
    <property type="entry name" value="DNA-BINDING PROTEIN"/>
    <property type="match status" value="1"/>
</dbReference>
<name>A0A9W6VGE0_9PSEU</name>
<gene>
    <name evidence="2" type="ORF">Atai01_24780</name>
</gene>
<dbReference type="EMBL" id="BSTI01000005">
    <property type="protein sequence ID" value="GLY65859.1"/>
    <property type="molecule type" value="Genomic_DNA"/>
</dbReference>
<dbReference type="PROSITE" id="PS50943">
    <property type="entry name" value="HTH_CROC1"/>
    <property type="match status" value="1"/>
</dbReference>
<reference evidence="2" key="1">
    <citation type="submission" date="2023-03" db="EMBL/GenBank/DDBJ databases">
        <title>Amycolatopsis taiwanensis NBRC 103393.</title>
        <authorList>
            <person name="Ichikawa N."/>
            <person name="Sato H."/>
            <person name="Tonouchi N."/>
        </authorList>
    </citation>
    <scope>NUCLEOTIDE SEQUENCE</scope>
    <source>
        <strain evidence="2">NBRC 103393</strain>
    </source>
</reference>
<evidence type="ECO:0000313" key="3">
    <source>
        <dbReference type="Proteomes" id="UP001165136"/>
    </source>
</evidence>
<evidence type="ECO:0000313" key="2">
    <source>
        <dbReference type="EMBL" id="GLY65859.1"/>
    </source>
</evidence>
<comment type="caution">
    <text evidence="2">The sequence shown here is derived from an EMBL/GenBank/DDBJ whole genome shotgun (WGS) entry which is preliminary data.</text>
</comment>
<dbReference type="Pfam" id="PF13443">
    <property type="entry name" value="HTH_26"/>
    <property type="match status" value="1"/>
</dbReference>
<evidence type="ECO:0000259" key="1">
    <source>
        <dbReference type="PROSITE" id="PS50943"/>
    </source>
</evidence>
<dbReference type="SMART" id="SM00530">
    <property type="entry name" value="HTH_XRE"/>
    <property type="match status" value="1"/>
</dbReference>
<protein>
    <submittedName>
        <fullName evidence="2">Transcriptional regulator</fullName>
    </submittedName>
</protein>
<dbReference type="InterPro" id="IPR001387">
    <property type="entry name" value="Cro/C1-type_HTH"/>
</dbReference>
<dbReference type="InterPro" id="IPR010982">
    <property type="entry name" value="Lambda_DNA-bd_dom_sf"/>
</dbReference>
<dbReference type="Gene3D" id="1.10.260.40">
    <property type="entry name" value="lambda repressor-like DNA-binding domains"/>
    <property type="match status" value="1"/>
</dbReference>
<dbReference type="Proteomes" id="UP001165136">
    <property type="component" value="Unassembled WGS sequence"/>
</dbReference>
<keyword evidence="3" id="KW-1185">Reference proteome</keyword>
<dbReference type="AlphaFoldDB" id="A0A9W6VGE0"/>
<feature type="domain" description="HTH cro/C1-type" evidence="1">
    <location>
        <begin position="13"/>
        <end position="68"/>
    </location>
</feature>
<organism evidence="2 3">
    <name type="scientific">Amycolatopsis taiwanensis</name>
    <dbReference type="NCBI Taxonomy" id="342230"/>
    <lineage>
        <taxon>Bacteria</taxon>
        <taxon>Bacillati</taxon>
        <taxon>Actinomycetota</taxon>
        <taxon>Actinomycetes</taxon>
        <taxon>Pseudonocardiales</taxon>
        <taxon>Pseudonocardiaceae</taxon>
        <taxon>Amycolatopsis</taxon>
    </lineage>
</organism>
<dbReference type="CDD" id="cd00093">
    <property type="entry name" value="HTH_XRE"/>
    <property type="match status" value="1"/>
</dbReference>
<proteinExistence type="predicted"/>
<dbReference type="PANTHER" id="PTHR37301">
    <property type="entry name" value="DNA-BINDING PROTEIN-RELATED"/>
    <property type="match status" value="1"/>
</dbReference>
<accession>A0A9W6VGE0</accession>